<dbReference type="EMBL" id="CP096659">
    <property type="protein sequence ID" value="UPV74064.1"/>
    <property type="molecule type" value="Genomic_DNA"/>
</dbReference>
<dbReference type="EC" id="5.2.1.8" evidence="9"/>
<name>A0A8U0HTS1_9EURY</name>
<comment type="similarity">
    <text evidence="3 9">Belongs to the FKBP-type PPIase family.</text>
</comment>
<dbReference type="GO" id="GO:0005737">
    <property type="term" value="C:cytoplasm"/>
    <property type="evidence" value="ECO:0007669"/>
    <property type="project" value="UniProtKB-SubCell"/>
</dbReference>
<evidence type="ECO:0000313" key="11">
    <source>
        <dbReference type="EMBL" id="UPV74064.1"/>
    </source>
</evidence>
<gene>
    <name evidence="11" type="ORF">M0R89_16180</name>
</gene>
<dbReference type="Gene3D" id="2.40.10.330">
    <property type="match status" value="1"/>
</dbReference>
<evidence type="ECO:0000256" key="2">
    <source>
        <dbReference type="ARBA" id="ARBA00004496"/>
    </source>
</evidence>
<comment type="subcellular location">
    <subcellularLocation>
        <location evidence="2">Cytoplasm</location>
    </subcellularLocation>
</comment>
<dbReference type="PANTHER" id="PTHR47861">
    <property type="entry name" value="FKBP-TYPE PEPTIDYL-PROLYL CIS-TRANS ISOMERASE SLYD"/>
    <property type="match status" value="1"/>
</dbReference>
<dbReference type="InterPro" id="IPR046357">
    <property type="entry name" value="PPIase_dom_sf"/>
</dbReference>
<dbReference type="Gene3D" id="3.10.50.40">
    <property type="match status" value="1"/>
</dbReference>
<keyword evidence="7 8" id="KW-0413">Isomerase</keyword>
<evidence type="ECO:0000256" key="8">
    <source>
        <dbReference type="PROSITE-ProRule" id="PRU00277"/>
    </source>
</evidence>
<evidence type="ECO:0000256" key="1">
    <source>
        <dbReference type="ARBA" id="ARBA00000971"/>
    </source>
</evidence>
<sequence length="158" mass="16924">MTSGEPIAVVHFTGRIAGGEEAGETFDTTDAAVATESGIYRGHRDYEPLEFRVGAGEVVAGLDDAVRGMAVGEERTVEVEPERAFGERDDSKVVELPRADLEARSDVSTRAGELVRSESGETGWITGVGDGTVTVDFNHELAGLPVEFDVTLLDRRDN</sequence>
<keyword evidence="4" id="KW-0963">Cytoplasm</keyword>
<keyword evidence="6" id="KW-0143">Chaperone</keyword>
<dbReference type="RefSeq" id="WP_248650112.1">
    <property type="nucleotide sequence ID" value="NZ_CP096659.1"/>
</dbReference>
<dbReference type="InterPro" id="IPR001179">
    <property type="entry name" value="PPIase_FKBP_dom"/>
</dbReference>
<organism evidence="11 12">
    <name type="scientific">Halorussus limi</name>
    <dbReference type="NCBI Taxonomy" id="2938695"/>
    <lineage>
        <taxon>Archaea</taxon>
        <taxon>Methanobacteriati</taxon>
        <taxon>Methanobacteriota</taxon>
        <taxon>Stenosarchaea group</taxon>
        <taxon>Halobacteria</taxon>
        <taxon>Halobacteriales</taxon>
        <taxon>Haladaptataceae</taxon>
        <taxon>Halorussus</taxon>
    </lineage>
</organism>
<evidence type="ECO:0000313" key="12">
    <source>
        <dbReference type="Proteomes" id="UP000830729"/>
    </source>
</evidence>
<dbReference type="KEGG" id="halx:M0R89_16180"/>
<comment type="catalytic activity">
    <reaction evidence="1 8 9">
        <text>[protein]-peptidylproline (omega=180) = [protein]-peptidylproline (omega=0)</text>
        <dbReference type="Rhea" id="RHEA:16237"/>
        <dbReference type="Rhea" id="RHEA-COMP:10747"/>
        <dbReference type="Rhea" id="RHEA-COMP:10748"/>
        <dbReference type="ChEBI" id="CHEBI:83833"/>
        <dbReference type="ChEBI" id="CHEBI:83834"/>
        <dbReference type="EC" id="5.2.1.8"/>
    </reaction>
</comment>
<protein>
    <recommendedName>
        <fullName evidence="9">Peptidyl-prolyl cis-trans isomerase</fullName>
        <ecNumber evidence="9">5.2.1.8</ecNumber>
    </recommendedName>
</protein>
<dbReference type="SUPFAM" id="SSF54534">
    <property type="entry name" value="FKBP-like"/>
    <property type="match status" value="1"/>
</dbReference>
<accession>A0A8U0HTS1</accession>
<dbReference type="GeneID" id="72186769"/>
<reference evidence="11 12" key="1">
    <citation type="submission" date="2022-04" db="EMBL/GenBank/DDBJ databases">
        <title>Diverse halophilic archaea isolated from saline environments.</title>
        <authorList>
            <person name="Cui H.-L."/>
        </authorList>
    </citation>
    <scope>NUCLEOTIDE SEQUENCE [LARGE SCALE GENOMIC DNA]</scope>
    <source>
        <strain evidence="11 12">XZYJT49</strain>
    </source>
</reference>
<evidence type="ECO:0000256" key="9">
    <source>
        <dbReference type="RuleBase" id="RU003915"/>
    </source>
</evidence>
<dbReference type="Proteomes" id="UP000830729">
    <property type="component" value="Chromosome"/>
</dbReference>
<keyword evidence="12" id="KW-1185">Reference proteome</keyword>
<keyword evidence="5 8" id="KW-0697">Rotamase</keyword>
<proteinExistence type="inferred from homology"/>
<dbReference type="PANTHER" id="PTHR47861:SF3">
    <property type="entry name" value="FKBP-TYPE PEPTIDYL-PROLYL CIS-TRANS ISOMERASE SLYD"/>
    <property type="match status" value="1"/>
</dbReference>
<evidence type="ECO:0000259" key="10">
    <source>
        <dbReference type="PROSITE" id="PS50059"/>
    </source>
</evidence>
<evidence type="ECO:0000256" key="6">
    <source>
        <dbReference type="ARBA" id="ARBA00023186"/>
    </source>
</evidence>
<evidence type="ECO:0000256" key="5">
    <source>
        <dbReference type="ARBA" id="ARBA00023110"/>
    </source>
</evidence>
<evidence type="ECO:0000256" key="7">
    <source>
        <dbReference type="ARBA" id="ARBA00023235"/>
    </source>
</evidence>
<evidence type="ECO:0000256" key="4">
    <source>
        <dbReference type="ARBA" id="ARBA00022490"/>
    </source>
</evidence>
<dbReference type="AlphaFoldDB" id="A0A8U0HTS1"/>
<dbReference type="PROSITE" id="PS50059">
    <property type="entry name" value="FKBP_PPIASE"/>
    <property type="match status" value="1"/>
</dbReference>
<dbReference type="GO" id="GO:0042026">
    <property type="term" value="P:protein refolding"/>
    <property type="evidence" value="ECO:0007669"/>
    <property type="project" value="UniProtKB-ARBA"/>
</dbReference>
<dbReference type="GO" id="GO:0003755">
    <property type="term" value="F:peptidyl-prolyl cis-trans isomerase activity"/>
    <property type="evidence" value="ECO:0007669"/>
    <property type="project" value="UniProtKB-UniRule"/>
</dbReference>
<dbReference type="Pfam" id="PF00254">
    <property type="entry name" value="FKBP_C"/>
    <property type="match status" value="1"/>
</dbReference>
<feature type="domain" description="PPIase FKBP-type" evidence="10">
    <location>
        <begin position="5"/>
        <end position="97"/>
    </location>
</feature>
<dbReference type="InterPro" id="IPR048261">
    <property type="entry name" value="SlpA/SlyD-like_ins_sf"/>
</dbReference>
<evidence type="ECO:0000256" key="3">
    <source>
        <dbReference type="ARBA" id="ARBA00006577"/>
    </source>
</evidence>